<evidence type="ECO:0008006" key="7">
    <source>
        <dbReference type="Google" id="ProtNLM"/>
    </source>
</evidence>
<dbReference type="GO" id="GO:0006310">
    <property type="term" value="P:DNA recombination"/>
    <property type="evidence" value="ECO:0007669"/>
    <property type="project" value="InterPro"/>
</dbReference>
<evidence type="ECO:0000256" key="2">
    <source>
        <dbReference type="ARBA" id="ARBA00022840"/>
    </source>
</evidence>
<dbReference type="Gene3D" id="1.10.8.60">
    <property type="match status" value="1"/>
</dbReference>
<evidence type="ECO:0000259" key="5">
    <source>
        <dbReference type="Pfam" id="PF17864"/>
    </source>
</evidence>
<feature type="non-terminal residue" evidence="6">
    <location>
        <position position="1"/>
    </location>
</feature>
<proteinExistence type="predicted"/>
<dbReference type="InterPro" id="IPR036156">
    <property type="entry name" value="Beta-gal/glucu_dom_sf"/>
</dbReference>
<reference evidence="6" key="1">
    <citation type="journal article" date="2015" name="Nature">
        <title>Complex archaea that bridge the gap between prokaryotes and eukaryotes.</title>
        <authorList>
            <person name="Spang A."/>
            <person name="Saw J.H."/>
            <person name="Jorgensen S.L."/>
            <person name="Zaremba-Niedzwiedzka K."/>
            <person name="Martijn J."/>
            <person name="Lind A.E."/>
            <person name="van Eijk R."/>
            <person name="Schleper C."/>
            <person name="Guy L."/>
            <person name="Ettema T.J."/>
        </authorList>
    </citation>
    <scope>NUCLEOTIDE SEQUENCE</scope>
</reference>
<dbReference type="InterPro" id="IPR008824">
    <property type="entry name" value="RuvB-like_N"/>
</dbReference>
<name>A0A0F8YAH6_9ZZZZ</name>
<dbReference type="GO" id="GO:0004553">
    <property type="term" value="F:hydrolase activity, hydrolyzing O-glycosyl compounds"/>
    <property type="evidence" value="ECO:0007669"/>
    <property type="project" value="InterPro"/>
</dbReference>
<dbReference type="GO" id="GO:0006281">
    <property type="term" value="P:DNA repair"/>
    <property type="evidence" value="ECO:0007669"/>
    <property type="project" value="InterPro"/>
</dbReference>
<evidence type="ECO:0000256" key="1">
    <source>
        <dbReference type="ARBA" id="ARBA00022741"/>
    </source>
</evidence>
<keyword evidence="2" id="KW-0067">ATP-binding</keyword>
<dbReference type="AlphaFoldDB" id="A0A0F8YAH6"/>
<dbReference type="InterPro" id="IPR041445">
    <property type="entry name" value="AAA_lid_4"/>
</dbReference>
<dbReference type="Pfam" id="PF05496">
    <property type="entry name" value="RuvB_N"/>
    <property type="match status" value="1"/>
</dbReference>
<evidence type="ECO:0000259" key="3">
    <source>
        <dbReference type="Pfam" id="PF02836"/>
    </source>
</evidence>
<comment type="caution">
    <text evidence="6">The sequence shown here is derived from an EMBL/GenBank/DDBJ whole genome shotgun (WGS) entry which is preliminary data.</text>
</comment>
<dbReference type="GO" id="GO:0005524">
    <property type="term" value="F:ATP binding"/>
    <property type="evidence" value="ECO:0007669"/>
    <property type="project" value="UniProtKB-KW"/>
</dbReference>
<feature type="domain" description="RuvB AAA lid" evidence="5">
    <location>
        <begin position="32"/>
        <end position="94"/>
    </location>
</feature>
<organism evidence="6">
    <name type="scientific">marine sediment metagenome</name>
    <dbReference type="NCBI Taxonomy" id="412755"/>
    <lineage>
        <taxon>unclassified sequences</taxon>
        <taxon>metagenomes</taxon>
        <taxon>ecological metagenomes</taxon>
    </lineage>
</organism>
<sequence length="375" mass="42658">RPFTLIGATTRAGLLSAPLRDRFQMREHLDFYSVDELAEIAARSAKKLRMPLDEKSAREIAVRSRGTPRLANNRLRWVRDYATSTAGGKVTFRIVLGGTERRRGPVTVSARVVGVDGRRAAGRAEATIQAGGAGADLTVRVRGAKLWTPLQPNLYRAELTGRLGPKICDRVAFRFGMRRIHVRRGRYRLNGKPLWFRGSNLVFEWQWGGPGGIFNRNVKRYLIDEARRMNLNCFRTHTIPPPAQWLDVADEHGMMIWAELPVLYNNRNFKFTPAEFEVFHKHALLDSAGWVTKLWNHPSVAMWVLSNESRDDNKWESGPFYERLAGMVVAHGFNAVLKPDAWCASHVADHCVKHKNESKSVRRKLKKKATSGRKR</sequence>
<dbReference type="InterPro" id="IPR017853">
    <property type="entry name" value="GH"/>
</dbReference>
<accession>A0A0F8YAH6</accession>
<dbReference type="Pfam" id="PF02836">
    <property type="entry name" value="Glyco_hydro_2_C"/>
    <property type="match status" value="1"/>
</dbReference>
<dbReference type="Gene3D" id="3.20.20.80">
    <property type="entry name" value="Glycosidases"/>
    <property type="match status" value="1"/>
</dbReference>
<dbReference type="SUPFAM" id="SSF49303">
    <property type="entry name" value="beta-Galactosidase/glucuronidase domain"/>
    <property type="match status" value="1"/>
</dbReference>
<dbReference type="EMBL" id="LAZR01054515">
    <property type="protein sequence ID" value="KKK78378.1"/>
    <property type="molecule type" value="Genomic_DNA"/>
</dbReference>
<dbReference type="SUPFAM" id="SSF52540">
    <property type="entry name" value="P-loop containing nucleoside triphosphate hydrolases"/>
    <property type="match status" value="1"/>
</dbReference>
<dbReference type="GO" id="GO:0009378">
    <property type="term" value="F:four-way junction helicase activity"/>
    <property type="evidence" value="ECO:0007669"/>
    <property type="project" value="InterPro"/>
</dbReference>
<keyword evidence="1" id="KW-0547">Nucleotide-binding</keyword>
<gene>
    <name evidence="6" type="ORF">LCGC14_2844180</name>
</gene>
<dbReference type="InterPro" id="IPR006103">
    <property type="entry name" value="Glyco_hydro_2_cat"/>
</dbReference>
<feature type="domain" description="RuvB-like AAA+ ATPase" evidence="4">
    <location>
        <begin position="2"/>
        <end position="29"/>
    </location>
</feature>
<evidence type="ECO:0000259" key="4">
    <source>
        <dbReference type="Pfam" id="PF05496"/>
    </source>
</evidence>
<evidence type="ECO:0000313" key="6">
    <source>
        <dbReference type="EMBL" id="KKK78378.1"/>
    </source>
</evidence>
<dbReference type="Pfam" id="PF17864">
    <property type="entry name" value="AAA_lid_4"/>
    <property type="match status" value="1"/>
</dbReference>
<dbReference type="InterPro" id="IPR051913">
    <property type="entry name" value="GH2_Domain-Containing"/>
</dbReference>
<dbReference type="SUPFAM" id="SSF51445">
    <property type="entry name" value="(Trans)glycosidases"/>
    <property type="match status" value="1"/>
</dbReference>
<protein>
    <recommendedName>
        <fullName evidence="7">Glycoside hydrolase family 2 catalytic domain-containing protein</fullName>
    </recommendedName>
</protein>
<dbReference type="PANTHER" id="PTHR42732:SF1">
    <property type="entry name" value="BETA-MANNOSIDASE"/>
    <property type="match status" value="1"/>
</dbReference>
<dbReference type="PROSITE" id="PS00608">
    <property type="entry name" value="GLYCOSYL_HYDROL_F2_2"/>
    <property type="match status" value="1"/>
</dbReference>
<dbReference type="GO" id="GO:0005975">
    <property type="term" value="P:carbohydrate metabolic process"/>
    <property type="evidence" value="ECO:0007669"/>
    <property type="project" value="InterPro"/>
</dbReference>
<feature type="domain" description="Glycoside hydrolase family 2 catalytic" evidence="3">
    <location>
        <begin position="181"/>
        <end position="311"/>
    </location>
</feature>
<dbReference type="PANTHER" id="PTHR42732">
    <property type="entry name" value="BETA-GALACTOSIDASE"/>
    <property type="match status" value="1"/>
</dbReference>
<dbReference type="InterPro" id="IPR023232">
    <property type="entry name" value="Glyco_hydro_2_AS"/>
</dbReference>
<dbReference type="InterPro" id="IPR027417">
    <property type="entry name" value="P-loop_NTPase"/>
</dbReference>